<proteinExistence type="predicted"/>
<reference evidence="1 2" key="1">
    <citation type="journal article" date="2014" name="Genome Announc.">
        <title>Draft Genome Sequence of Lysobacter capsici AZ78, a Bacterium Antagonistic to Plant-Pathogenic Oomycetes.</title>
        <authorList>
            <person name="Puopolo G."/>
            <person name="Sonego P."/>
            <person name="Engelen K."/>
            <person name="Pertot I."/>
        </authorList>
    </citation>
    <scope>NUCLEOTIDE SEQUENCE [LARGE SCALE GENOMIC DNA]</scope>
    <source>
        <strain evidence="1 2">AZ78</strain>
    </source>
</reference>
<gene>
    <name evidence="1" type="ORF">AZ78_0492</name>
</gene>
<dbReference type="OrthoDB" id="6028447at2"/>
<name>A0A125MMC1_9GAMM</name>
<dbReference type="AlphaFoldDB" id="A0A125MMC1"/>
<accession>A0A125MMC1</accession>
<dbReference type="EMBL" id="JAJA02000001">
    <property type="protein sequence ID" value="KWS02946.1"/>
    <property type="molecule type" value="Genomic_DNA"/>
</dbReference>
<protein>
    <submittedName>
        <fullName evidence="1">Uncharacterized protein</fullName>
    </submittedName>
</protein>
<sequence>MGLKGLRLSALIASMVLVGYGLIRISTGLRHGYAWSEMDWNLDGVTSASELIAASDIGMRRSEYGDLRCKDYFSLKDGLPLRTICAVDEAAAAHRDKAEMPR</sequence>
<organism evidence="1 2">
    <name type="scientific">Lysobacter capsici AZ78</name>
    <dbReference type="NCBI Taxonomy" id="1444315"/>
    <lineage>
        <taxon>Bacteria</taxon>
        <taxon>Pseudomonadati</taxon>
        <taxon>Pseudomonadota</taxon>
        <taxon>Gammaproteobacteria</taxon>
        <taxon>Lysobacterales</taxon>
        <taxon>Lysobacteraceae</taxon>
        <taxon>Lysobacter</taxon>
    </lineage>
</organism>
<evidence type="ECO:0000313" key="2">
    <source>
        <dbReference type="Proteomes" id="UP000023435"/>
    </source>
</evidence>
<evidence type="ECO:0000313" key="1">
    <source>
        <dbReference type="EMBL" id="KWS02946.1"/>
    </source>
</evidence>
<keyword evidence="2" id="KW-1185">Reference proteome</keyword>
<dbReference type="RefSeq" id="WP_036107315.1">
    <property type="nucleotide sequence ID" value="NZ_JAJA02000001.1"/>
</dbReference>
<dbReference type="Proteomes" id="UP000023435">
    <property type="component" value="Unassembled WGS sequence"/>
</dbReference>
<comment type="caution">
    <text evidence="1">The sequence shown here is derived from an EMBL/GenBank/DDBJ whole genome shotgun (WGS) entry which is preliminary data.</text>
</comment>